<keyword evidence="1" id="KW-0472">Membrane</keyword>
<sequence>MATAALYGLVSGSTLFIGALIGIYLNIPTRLLGAILAFSSGVMISSLTFDLMENAFLSGGFTSVSIGFLIGTLLFVLGDYLIDRADAYFRRDSEPAPGPLRQTGTLRRDSGSTVLLGFILDGIPESLAIGIGLAAEESIGLSMMIAVLLSNLPEGISGAIDMKNSGRSNFYILSIWGVTIFAAILAAAVGYGLLGGASPHVIAINLSIAAGAILAMLSNKELPEAFAISGRFTAIVTALGFFITFYIIHLAD</sequence>
<evidence type="ECO:0000313" key="3">
    <source>
        <dbReference type="Proteomes" id="UP000622405"/>
    </source>
</evidence>
<feature type="transmembrane region" description="Helical" evidence="1">
    <location>
        <begin position="200"/>
        <end position="218"/>
    </location>
</feature>
<dbReference type="Proteomes" id="UP000622405">
    <property type="component" value="Unassembled WGS sequence"/>
</dbReference>
<accession>A0ABR6Z2G1</accession>
<gene>
    <name evidence="2" type="ORF">GH811_18510</name>
</gene>
<proteinExistence type="predicted"/>
<feature type="transmembrane region" description="Helical" evidence="1">
    <location>
        <begin position="55"/>
        <end position="82"/>
    </location>
</feature>
<feature type="transmembrane region" description="Helical" evidence="1">
    <location>
        <begin position="230"/>
        <end position="251"/>
    </location>
</feature>
<evidence type="ECO:0000256" key="1">
    <source>
        <dbReference type="SAM" id="Phobius"/>
    </source>
</evidence>
<name>A0ABR6Z2G1_9FIRM</name>
<feature type="transmembrane region" description="Helical" evidence="1">
    <location>
        <begin position="6"/>
        <end position="24"/>
    </location>
</feature>
<organism evidence="2 3">
    <name type="scientific">Acetobacterium malicum</name>
    <dbReference type="NCBI Taxonomy" id="52692"/>
    <lineage>
        <taxon>Bacteria</taxon>
        <taxon>Bacillati</taxon>
        <taxon>Bacillota</taxon>
        <taxon>Clostridia</taxon>
        <taxon>Eubacteriales</taxon>
        <taxon>Eubacteriaceae</taxon>
        <taxon>Acetobacterium</taxon>
    </lineage>
</organism>
<keyword evidence="1" id="KW-0812">Transmembrane</keyword>
<evidence type="ECO:0000313" key="2">
    <source>
        <dbReference type="EMBL" id="MBC3901594.1"/>
    </source>
</evidence>
<keyword evidence="3" id="KW-1185">Reference proteome</keyword>
<protein>
    <submittedName>
        <fullName evidence="2">ZIP family zinc transporter</fullName>
    </submittedName>
</protein>
<dbReference type="EMBL" id="WJBE01000033">
    <property type="protein sequence ID" value="MBC3901594.1"/>
    <property type="molecule type" value="Genomic_DNA"/>
</dbReference>
<feature type="transmembrane region" description="Helical" evidence="1">
    <location>
        <begin position="31"/>
        <end position="49"/>
    </location>
</feature>
<comment type="caution">
    <text evidence="2">The sequence shown here is derived from an EMBL/GenBank/DDBJ whole genome shotgun (WGS) entry which is preliminary data.</text>
</comment>
<feature type="transmembrane region" description="Helical" evidence="1">
    <location>
        <begin position="170"/>
        <end position="194"/>
    </location>
</feature>
<reference evidence="2 3" key="1">
    <citation type="journal article" date="2020" name="mSystems">
        <title>Defining Genomic and Predicted Metabolic Features of the Acetobacterium Genus.</title>
        <authorList>
            <person name="Ross D.E."/>
            <person name="Marshall C.W."/>
            <person name="Gulliver D."/>
            <person name="May H.D."/>
            <person name="Norman R.S."/>
        </authorList>
    </citation>
    <scope>NUCLEOTIDE SEQUENCE [LARGE SCALE GENOMIC DNA]</scope>
    <source>
        <strain evidence="2 3">DSM 4132</strain>
    </source>
</reference>
<dbReference type="RefSeq" id="WP_186895624.1">
    <property type="nucleotide sequence ID" value="NZ_WJBE01000033.1"/>
</dbReference>
<keyword evidence="1" id="KW-1133">Transmembrane helix</keyword>